<proteinExistence type="inferred from homology"/>
<evidence type="ECO:0000256" key="5">
    <source>
        <dbReference type="ARBA" id="ARBA00022840"/>
    </source>
</evidence>
<evidence type="ECO:0000259" key="13">
    <source>
        <dbReference type="PROSITE" id="PS51856"/>
    </source>
</evidence>
<feature type="compositionally biased region" description="Basic and acidic residues" evidence="12">
    <location>
        <begin position="122"/>
        <end position="132"/>
    </location>
</feature>
<dbReference type="Pfam" id="PF07497">
    <property type="entry name" value="Rho_RNA_bind"/>
    <property type="match status" value="1"/>
</dbReference>
<evidence type="ECO:0000313" key="15">
    <source>
        <dbReference type="Proteomes" id="UP001232117"/>
    </source>
</evidence>
<dbReference type="InterPro" id="IPR011113">
    <property type="entry name" value="Rho_RNA-bd"/>
</dbReference>
<evidence type="ECO:0000256" key="11">
    <source>
        <dbReference type="PROSITE-ProRule" id="PRU01203"/>
    </source>
</evidence>
<dbReference type="RefSeq" id="WP_264532806.1">
    <property type="nucleotide sequence ID" value="NZ_CP092332.1"/>
</dbReference>
<feature type="binding site" evidence="9">
    <location>
        <position position="363"/>
    </location>
    <ligand>
        <name>ATP</name>
        <dbReference type="ChEBI" id="CHEBI:30616"/>
    </ligand>
</feature>
<evidence type="ECO:0000256" key="2">
    <source>
        <dbReference type="ARBA" id="ARBA00022741"/>
    </source>
</evidence>
<keyword evidence="5 9" id="KW-0067">ATP-binding</keyword>
<dbReference type="NCBIfam" id="TIGR00767">
    <property type="entry name" value="rho"/>
    <property type="match status" value="1"/>
</dbReference>
<evidence type="ECO:0000256" key="7">
    <source>
        <dbReference type="ARBA" id="ARBA00023015"/>
    </source>
</evidence>
<dbReference type="EMBL" id="CP092332">
    <property type="protein sequence ID" value="WGK94467.1"/>
    <property type="molecule type" value="Genomic_DNA"/>
</dbReference>
<dbReference type="SUPFAM" id="SSF52540">
    <property type="entry name" value="P-loop containing nucleoside triphosphate hydrolases"/>
    <property type="match status" value="1"/>
</dbReference>
<comment type="similarity">
    <text evidence="9 11">Belongs to the Rho family.</text>
</comment>
<dbReference type="PANTHER" id="PTHR46425">
    <property type="entry name" value="TRANSCRIPTION TERMINATION FACTOR RHO"/>
    <property type="match status" value="1"/>
</dbReference>
<dbReference type="NCBIfam" id="NF006886">
    <property type="entry name" value="PRK09376.1"/>
    <property type="match status" value="1"/>
</dbReference>
<keyword evidence="1 9" id="KW-0806">Transcription termination</keyword>
<evidence type="ECO:0000256" key="10">
    <source>
        <dbReference type="NCBIfam" id="TIGR00767"/>
    </source>
</evidence>
<dbReference type="SUPFAM" id="SSF68912">
    <property type="entry name" value="Rho N-terminal domain-like"/>
    <property type="match status" value="1"/>
</dbReference>
<evidence type="ECO:0000256" key="6">
    <source>
        <dbReference type="ARBA" id="ARBA00022884"/>
    </source>
</evidence>
<dbReference type="InterPro" id="IPR000194">
    <property type="entry name" value="ATPase_F1/V1/A1_a/bsu_nucl-bd"/>
</dbReference>
<evidence type="ECO:0000256" key="4">
    <source>
        <dbReference type="ARBA" id="ARBA00022806"/>
    </source>
</evidence>
<dbReference type="PROSITE" id="PS51856">
    <property type="entry name" value="RHO_RNA_BD"/>
    <property type="match status" value="1"/>
</dbReference>
<keyword evidence="15" id="KW-1185">Reference proteome</keyword>
<feature type="domain" description="Rho RNA-BD" evidence="13">
    <location>
        <begin position="202"/>
        <end position="277"/>
    </location>
</feature>
<reference evidence="14 15" key="1">
    <citation type="submission" date="2022-02" db="EMBL/GenBank/DDBJ databases">
        <authorList>
            <person name="Cha I.-T."/>
            <person name="Lee K.-E."/>
            <person name="Park S.-J."/>
        </authorList>
    </citation>
    <scope>NUCLEOTIDE SEQUENCE [LARGE SCALE GENOMIC DNA]</scope>
    <source>
        <strain evidence="14 15">K3R-10</strain>
    </source>
</reference>
<dbReference type="InterPro" id="IPR027417">
    <property type="entry name" value="P-loop_NTPase"/>
</dbReference>
<dbReference type="Proteomes" id="UP001232117">
    <property type="component" value="Chromosome"/>
</dbReference>
<dbReference type="CDD" id="cd01128">
    <property type="entry name" value="rho_factor_C"/>
    <property type="match status" value="1"/>
</dbReference>
<dbReference type="CDD" id="cd04459">
    <property type="entry name" value="Rho_CSD"/>
    <property type="match status" value="1"/>
</dbReference>
<keyword evidence="6 9" id="KW-0694">RNA-binding</keyword>
<dbReference type="InterPro" id="IPR003593">
    <property type="entry name" value="AAA+_ATPase"/>
</dbReference>
<dbReference type="Gene3D" id="2.40.50.140">
    <property type="entry name" value="Nucleic acid-binding proteins"/>
    <property type="match status" value="1"/>
</dbReference>
<keyword evidence="8 9" id="KW-0804">Transcription</keyword>
<dbReference type="InterPro" id="IPR011129">
    <property type="entry name" value="CSD"/>
</dbReference>
<organism evidence="14 15">
    <name type="scientific">Flavobacterium keumense</name>
    <dbReference type="NCBI Taxonomy" id="1306518"/>
    <lineage>
        <taxon>Bacteria</taxon>
        <taxon>Pseudomonadati</taxon>
        <taxon>Bacteroidota</taxon>
        <taxon>Flavobacteriia</taxon>
        <taxon>Flavobacteriales</taxon>
        <taxon>Flavobacteriaceae</taxon>
        <taxon>Flavobacterium</taxon>
    </lineage>
</organism>
<dbReference type="SMART" id="SM00357">
    <property type="entry name" value="CSP"/>
    <property type="match status" value="1"/>
</dbReference>
<dbReference type="Gene3D" id="3.40.50.300">
    <property type="entry name" value="P-loop containing nucleotide triphosphate hydrolases"/>
    <property type="match status" value="1"/>
</dbReference>
<comment type="function">
    <text evidence="9">Facilitates transcription termination by a mechanism that involves Rho binding to the nascent RNA, activation of Rho's RNA-dependent ATPase activity, and release of the mRNA from the DNA template.</text>
</comment>
<evidence type="ECO:0000313" key="14">
    <source>
        <dbReference type="EMBL" id="WGK94467.1"/>
    </source>
</evidence>
<evidence type="ECO:0000256" key="12">
    <source>
        <dbReference type="SAM" id="MobiDB-lite"/>
    </source>
</evidence>
<comment type="subunit">
    <text evidence="9">Homohexamer. The homohexamer assembles into an open ring structure.</text>
</comment>
<feature type="binding site" evidence="9">
    <location>
        <begin position="332"/>
        <end position="337"/>
    </location>
    <ligand>
        <name>ATP</name>
        <dbReference type="ChEBI" id="CHEBI:30616"/>
    </ligand>
</feature>
<evidence type="ECO:0000256" key="3">
    <source>
        <dbReference type="ARBA" id="ARBA00022801"/>
    </source>
</evidence>
<gene>
    <name evidence="9 14" type="primary">rho</name>
    <name evidence="14" type="ORF">MG292_10345</name>
</gene>
<dbReference type="InterPro" id="IPR012340">
    <property type="entry name" value="NA-bd_OB-fold"/>
</dbReference>
<keyword evidence="2 9" id="KW-0547">Nucleotide-binding</keyword>
<dbReference type="InterPro" id="IPR036269">
    <property type="entry name" value="Rho_N_sf"/>
</dbReference>
<feature type="region of interest" description="Disordered" evidence="12">
    <location>
        <begin position="122"/>
        <end position="196"/>
    </location>
</feature>
<accession>A0ABY8N873</accession>
<sequence>MFDISTLKEMKLSELQEIAKLAKTIKINGVKKDDLIAQILEHQTKTTVAENSPKVENTEKPKRARITLAKKETASVTSSESDADTAVILNSKSEENSSEILNNKGPKAVKFNKLAYEQKLARKDKVKSKQNEGELELPLETNSASEVVETTPVIKKENPNQLNKQNQNPNQNPNQNGNQNQNPNQKNKKNNFGHSDYEFDGIIESEGVLEMMPDGYGFLRSSDYNYLASPDDIYLSTSQIRLFGLKTGDTVKGVVRPPKEGEKFFPLVRVLKINGHDPQVVRDRVSFEHLTPVFPKEKFKLAEKQSTISTRIIDLFSPIGKGQRGMIVAQPKTGKTMLLKDIANAIAANHPEVYLIVLLIDERPEEVTDMQRSVRGEVIASTFDREPQEHVKIANIVLEKSKRLVECGHDVVILLDSITRLARAYNTVQPASGKVLSGGVDANALQKPKRFFGAARNVENGGSLSIIATALTETGSKMDEVIFEEFKGTGNMELQLDRKIANKRIFPAIDLTSSSTRRDDLLLDAQTLQRMWIMRKYLSDMNPVEAMDFINDRFKKTRNNEEFLISMND</sequence>
<comment type="caution">
    <text evidence="9">Lacks conserved residue(s) required for the propagation of feature annotation.</text>
</comment>
<keyword evidence="7 9" id="KW-0805">Transcription regulation</keyword>
<feature type="compositionally biased region" description="Low complexity" evidence="12">
    <location>
        <begin position="159"/>
        <end position="185"/>
    </location>
</feature>
<dbReference type="Gene3D" id="1.10.720.10">
    <property type="match status" value="1"/>
</dbReference>
<evidence type="ECO:0000256" key="9">
    <source>
        <dbReference type="HAMAP-Rule" id="MF_01884"/>
    </source>
</evidence>
<dbReference type="HAMAP" id="MF_01884">
    <property type="entry name" value="Rho"/>
    <property type="match status" value="1"/>
</dbReference>
<dbReference type="SUPFAM" id="SSF50249">
    <property type="entry name" value="Nucleic acid-binding proteins"/>
    <property type="match status" value="1"/>
</dbReference>
<evidence type="ECO:0000256" key="8">
    <source>
        <dbReference type="ARBA" id="ARBA00023163"/>
    </source>
</evidence>
<reference evidence="14 15" key="2">
    <citation type="submission" date="2023-06" db="EMBL/GenBank/DDBJ databases">
        <title>Complete Genome Sequence of Flavobacterium keumense K3R-10.</title>
        <authorList>
            <person name="Jeong H."/>
            <person name="Jhang S.Y."/>
            <person name="Kim J.N."/>
        </authorList>
    </citation>
    <scope>NUCLEOTIDE SEQUENCE [LARGE SCALE GENOMIC DNA]</scope>
    <source>
        <strain evidence="14 15">K3R-10</strain>
    </source>
</reference>
<dbReference type="GO" id="GO:0016787">
    <property type="term" value="F:hydrolase activity"/>
    <property type="evidence" value="ECO:0007669"/>
    <property type="project" value="UniProtKB-KW"/>
</dbReference>
<feature type="binding site" evidence="9">
    <location>
        <begin position="320"/>
        <end position="325"/>
    </location>
    <ligand>
        <name>ATP</name>
        <dbReference type="ChEBI" id="CHEBI:30616"/>
    </ligand>
</feature>
<name>A0ABY8N873_9FLAO</name>
<dbReference type="InterPro" id="IPR041703">
    <property type="entry name" value="Rho_factor_ATP-bd"/>
</dbReference>
<dbReference type="SMART" id="SM00382">
    <property type="entry name" value="AAA"/>
    <property type="match status" value="1"/>
</dbReference>
<keyword evidence="4 9" id="KW-0347">Helicase</keyword>
<keyword evidence="3 9" id="KW-0378">Hydrolase</keyword>
<dbReference type="EC" id="3.6.4.-" evidence="9 10"/>
<dbReference type="PANTHER" id="PTHR46425:SF1">
    <property type="entry name" value="TRANSCRIPTION TERMINATION FACTOR RHO"/>
    <property type="match status" value="1"/>
</dbReference>
<protein>
    <recommendedName>
        <fullName evidence="9 10">Transcription termination factor Rho</fullName>
        <ecNumber evidence="9 10">3.6.4.-</ecNumber>
    </recommendedName>
    <alternativeName>
        <fullName evidence="9">ATP-dependent helicase Rho</fullName>
    </alternativeName>
</protein>
<dbReference type="InterPro" id="IPR004665">
    <property type="entry name" value="Term_rho"/>
</dbReference>
<dbReference type="Pfam" id="PF00006">
    <property type="entry name" value="ATP-synt_ab"/>
    <property type="match status" value="1"/>
</dbReference>
<evidence type="ECO:0000256" key="1">
    <source>
        <dbReference type="ARBA" id="ARBA00022472"/>
    </source>
</evidence>